<dbReference type="RefSeq" id="WP_181550733.1">
    <property type="nucleotide sequence ID" value="NZ_JACDUS010000003.1"/>
</dbReference>
<keyword evidence="5" id="KW-0472">Membrane</keyword>
<gene>
    <name evidence="8" type="ORF">HNR65_001402</name>
</gene>
<dbReference type="Pfam" id="PF17912">
    <property type="entry name" value="OB_MalK"/>
    <property type="match status" value="1"/>
</dbReference>
<dbReference type="EMBL" id="JACDUS010000003">
    <property type="protein sequence ID" value="MBA2881076.1"/>
    <property type="molecule type" value="Genomic_DNA"/>
</dbReference>
<comment type="caution">
    <text evidence="8">The sequence shown here is derived from an EMBL/GenBank/DDBJ whole genome shotgun (WGS) entry which is preliminary data.</text>
</comment>
<sequence>MARIELEGISHSYDSSSKPEDQREYAVSGLDISWPDGSANALLGPSGCGKTTILNIISGLLYPTAGRVRVNGKDVTGLAPRERKIAQVFQFPVVYDSMNVFDNLAFPLRNQKTPEKTVKTKVEETAEVLGLADRLKFRTTGLNAADKQKISLGRSIVREDTAAVLLDEPLTVIDPKFKGELRRKLREVQNRLKKTMIYVTHDQHEALTFADNVTIVKDGRLIQKGSPEELHAQPATPFIGYFIGSPGMNLLDCRLEEDRLEFADFELPIGQGMKKKMASYGKDFKFGIRPEFLDVAAGEKNRAVAFTVAVIEDTGAYRVLTCDRESSRIKTRVTESINIREGDRVWLGFPEDKINLFYNEQRII</sequence>
<dbReference type="GO" id="GO:0015408">
    <property type="term" value="F:ABC-type ferric iron transporter activity"/>
    <property type="evidence" value="ECO:0007669"/>
    <property type="project" value="InterPro"/>
</dbReference>
<name>A0A7W0HKH5_9BACT</name>
<dbReference type="Gene3D" id="2.40.50.140">
    <property type="entry name" value="Nucleic acid-binding proteins"/>
    <property type="match status" value="1"/>
</dbReference>
<dbReference type="Proteomes" id="UP000525298">
    <property type="component" value="Unassembled WGS sequence"/>
</dbReference>
<dbReference type="InterPro" id="IPR027417">
    <property type="entry name" value="P-loop_NTPase"/>
</dbReference>
<dbReference type="SMART" id="SM00382">
    <property type="entry name" value="AAA"/>
    <property type="match status" value="1"/>
</dbReference>
<dbReference type="CDD" id="cd03259">
    <property type="entry name" value="ABC_Carb_Solutes_like"/>
    <property type="match status" value="1"/>
</dbReference>
<keyword evidence="3" id="KW-0547">Nucleotide-binding</keyword>
<evidence type="ECO:0000259" key="7">
    <source>
        <dbReference type="PROSITE" id="PS50893"/>
    </source>
</evidence>
<accession>A0A7W0HKH5</accession>
<dbReference type="InterPro" id="IPR003593">
    <property type="entry name" value="AAA+_ATPase"/>
</dbReference>
<dbReference type="InterPro" id="IPR040582">
    <property type="entry name" value="OB_MalK-like"/>
</dbReference>
<evidence type="ECO:0000256" key="2">
    <source>
        <dbReference type="ARBA" id="ARBA00022475"/>
    </source>
</evidence>
<dbReference type="InterPro" id="IPR015853">
    <property type="entry name" value="ABC_transpr_FbpC"/>
</dbReference>
<dbReference type="PANTHER" id="PTHR43875">
    <property type="entry name" value="MALTODEXTRIN IMPORT ATP-BINDING PROTEIN MSMX"/>
    <property type="match status" value="1"/>
</dbReference>
<dbReference type="InterPro" id="IPR008995">
    <property type="entry name" value="Mo/tungstate-bd_C_term_dom"/>
</dbReference>
<evidence type="ECO:0000256" key="5">
    <source>
        <dbReference type="ARBA" id="ARBA00023136"/>
    </source>
</evidence>
<feature type="domain" description="ABC transporter" evidence="7">
    <location>
        <begin position="4"/>
        <end position="243"/>
    </location>
</feature>
<dbReference type="Pfam" id="PF00005">
    <property type="entry name" value="ABC_tran"/>
    <property type="match status" value="1"/>
</dbReference>
<dbReference type="GO" id="GO:0005524">
    <property type="term" value="F:ATP binding"/>
    <property type="evidence" value="ECO:0007669"/>
    <property type="project" value="UniProtKB-KW"/>
</dbReference>
<keyword evidence="2" id="KW-1003">Cell membrane</keyword>
<organism evidence="8 9">
    <name type="scientific">Desulfosalsimonas propionicica</name>
    <dbReference type="NCBI Taxonomy" id="332175"/>
    <lineage>
        <taxon>Bacteria</taxon>
        <taxon>Pseudomonadati</taxon>
        <taxon>Thermodesulfobacteriota</taxon>
        <taxon>Desulfobacteria</taxon>
        <taxon>Desulfobacterales</taxon>
        <taxon>Desulfosalsimonadaceae</taxon>
        <taxon>Desulfosalsimonas</taxon>
    </lineage>
</organism>
<dbReference type="SUPFAM" id="SSF52540">
    <property type="entry name" value="P-loop containing nucleoside triphosphate hydrolases"/>
    <property type="match status" value="1"/>
</dbReference>
<dbReference type="PROSITE" id="PS50893">
    <property type="entry name" value="ABC_TRANSPORTER_2"/>
    <property type="match status" value="1"/>
</dbReference>
<evidence type="ECO:0000256" key="3">
    <source>
        <dbReference type="ARBA" id="ARBA00022741"/>
    </source>
</evidence>
<feature type="region of interest" description="Disordered" evidence="6">
    <location>
        <begin position="1"/>
        <end position="20"/>
    </location>
</feature>
<dbReference type="InterPro" id="IPR003439">
    <property type="entry name" value="ABC_transporter-like_ATP-bd"/>
</dbReference>
<dbReference type="Gene3D" id="3.40.50.300">
    <property type="entry name" value="P-loop containing nucleotide triphosphate hydrolases"/>
    <property type="match status" value="1"/>
</dbReference>
<evidence type="ECO:0000256" key="1">
    <source>
        <dbReference type="ARBA" id="ARBA00022448"/>
    </source>
</evidence>
<dbReference type="SUPFAM" id="SSF50331">
    <property type="entry name" value="MOP-like"/>
    <property type="match status" value="1"/>
</dbReference>
<evidence type="ECO:0000256" key="6">
    <source>
        <dbReference type="SAM" id="MobiDB-lite"/>
    </source>
</evidence>
<keyword evidence="1" id="KW-0813">Transport</keyword>
<evidence type="ECO:0000256" key="4">
    <source>
        <dbReference type="ARBA" id="ARBA00022840"/>
    </source>
</evidence>
<evidence type="ECO:0000313" key="8">
    <source>
        <dbReference type="EMBL" id="MBA2881076.1"/>
    </source>
</evidence>
<dbReference type="PANTHER" id="PTHR43875:SF14">
    <property type="entry name" value="ABC TRANSPORTER ATP-BINDING PROTEIN"/>
    <property type="match status" value="1"/>
</dbReference>
<dbReference type="InterPro" id="IPR047641">
    <property type="entry name" value="ABC_transpr_MalK/UgpC-like"/>
</dbReference>
<protein>
    <submittedName>
        <fullName evidence="8">Glycerol transport system ATP-binding protein</fullName>
    </submittedName>
</protein>
<dbReference type="GO" id="GO:0055052">
    <property type="term" value="C:ATP-binding cassette (ABC) transporter complex, substrate-binding subunit-containing"/>
    <property type="evidence" value="ECO:0007669"/>
    <property type="project" value="TreeGrafter"/>
</dbReference>
<keyword evidence="4 8" id="KW-0067">ATP-binding</keyword>
<dbReference type="Gene3D" id="2.40.50.100">
    <property type="match status" value="1"/>
</dbReference>
<dbReference type="AlphaFoldDB" id="A0A7W0HKH5"/>
<dbReference type="GO" id="GO:0016887">
    <property type="term" value="F:ATP hydrolysis activity"/>
    <property type="evidence" value="ECO:0007669"/>
    <property type="project" value="InterPro"/>
</dbReference>
<keyword evidence="9" id="KW-1185">Reference proteome</keyword>
<evidence type="ECO:0000313" key="9">
    <source>
        <dbReference type="Proteomes" id="UP000525298"/>
    </source>
</evidence>
<dbReference type="InterPro" id="IPR012340">
    <property type="entry name" value="NA-bd_OB-fold"/>
</dbReference>
<proteinExistence type="predicted"/>
<reference evidence="8 9" key="1">
    <citation type="submission" date="2020-07" db="EMBL/GenBank/DDBJ databases">
        <title>Genomic Encyclopedia of Type Strains, Phase IV (KMG-IV): sequencing the most valuable type-strain genomes for metagenomic binning, comparative biology and taxonomic classification.</title>
        <authorList>
            <person name="Goeker M."/>
        </authorList>
    </citation>
    <scope>NUCLEOTIDE SEQUENCE [LARGE SCALE GENOMIC DNA]</scope>
    <source>
        <strain evidence="8 9">DSM 17721</strain>
    </source>
</reference>